<organism evidence="2 3">
    <name type="scientific">Polyangium spumosum</name>
    <dbReference type="NCBI Taxonomy" id="889282"/>
    <lineage>
        <taxon>Bacteria</taxon>
        <taxon>Pseudomonadati</taxon>
        <taxon>Myxococcota</taxon>
        <taxon>Polyangia</taxon>
        <taxon>Polyangiales</taxon>
        <taxon>Polyangiaceae</taxon>
        <taxon>Polyangium</taxon>
    </lineage>
</organism>
<sequence length="85" mass="9236">MAEFVYSLCLVASLVCAALLLKNYRHTRLRLMLWTGLCFSALALNNLLLLTDLLIGQLADLAIPRVATAVIAAGLLLYGMITEVT</sequence>
<dbReference type="RefSeq" id="WP_153824431.1">
    <property type="nucleotide sequence ID" value="NZ_WJIE01000019.1"/>
</dbReference>
<keyword evidence="1" id="KW-1133">Transmembrane helix</keyword>
<name>A0A6N7Q5U6_9BACT</name>
<keyword evidence="3" id="KW-1185">Reference proteome</keyword>
<evidence type="ECO:0000256" key="1">
    <source>
        <dbReference type="SAM" id="Phobius"/>
    </source>
</evidence>
<protein>
    <submittedName>
        <fullName evidence="2">Uncharacterized protein</fullName>
    </submittedName>
</protein>
<evidence type="ECO:0000313" key="2">
    <source>
        <dbReference type="EMBL" id="MRG97654.1"/>
    </source>
</evidence>
<accession>A0A6N7Q5U6</accession>
<comment type="caution">
    <text evidence="2">The sequence shown here is derived from an EMBL/GenBank/DDBJ whole genome shotgun (WGS) entry which is preliminary data.</text>
</comment>
<feature type="transmembrane region" description="Helical" evidence="1">
    <location>
        <begin position="62"/>
        <end position="81"/>
    </location>
</feature>
<dbReference type="InterPro" id="IPR046027">
    <property type="entry name" value="DUF5985"/>
</dbReference>
<proteinExistence type="predicted"/>
<dbReference type="AlphaFoldDB" id="A0A6N7Q5U6"/>
<dbReference type="Proteomes" id="UP000440224">
    <property type="component" value="Unassembled WGS sequence"/>
</dbReference>
<gene>
    <name evidence="2" type="ORF">GF068_37880</name>
</gene>
<dbReference type="EMBL" id="WJIE01000019">
    <property type="protein sequence ID" value="MRG97654.1"/>
    <property type="molecule type" value="Genomic_DNA"/>
</dbReference>
<feature type="transmembrane region" description="Helical" evidence="1">
    <location>
        <begin position="33"/>
        <end position="55"/>
    </location>
</feature>
<keyword evidence="1" id="KW-0812">Transmembrane</keyword>
<reference evidence="2 3" key="1">
    <citation type="submission" date="2019-10" db="EMBL/GenBank/DDBJ databases">
        <title>A soil myxobacterium in the family Polyangiaceae.</title>
        <authorList>
            <person name="Li Y."/>
            <person name="Wang J."/>
        </authorList>
    </citation>
    <scope>NUCLEOTIDE SEQUENCE [LARGE SCALE GENOMIC DNA]</scope>
    <source>
        <strain evidence="2 3">DSM 14734</strain>
    </source>
</reference>
<keyword evidence="1" id="KW-0472">Membrane</keyword>
<dbReference type="Pfam" id="PF19447">
    <property type="entry name" value="DUF5985"/>
    <property type="match status" value="1"/>
</dbReference>
<evidence type="ECO:0000313" key="3">
    <source>
        <dbReference type="Proteomes" id="UP000440224"/>
    </source>
</evidence>